<comment type="caution">
    <text evidence="1">The sequence shown here is derived from an EMBL/GenBank/DDBJ whole genome shotgun (WGS) entry which is preliminary data.</text>
</comment>
<dbReference type="Proteomes" id="UP001497680">
    <property type="component" value="Unassembled WGS sequence"/>
</dbReference>
<gene>
    <name evidence="1" type="ORF">F4821DRAFT_170351</name>
</gene>
<dbReference type="EMBL" id="MU394337">
    <property type="protein sequence ID" value="KAI6084416.1"/>
    <property type="molecule type" value="Genomic_DNA"/>
</dbReference>
<evidence type="ECO:0000313" key="2">
    <source>
        <dbReference type="Proteomes" id="UP001497680"/>
    </source>
</evidence>
<reference evidence="1 2" key="1">
    <citation type="journal article" date="2022" name="New Phytol.">
        <title>Ecological generalism drives hyperdiversity of secondary metabolite gene clusters in xylarialean endophytes.</title>
        <authorList>
            <person name="Franco M.E.E."/>
            <person name="Wisecaver J.H."/>
            <person name="Arnold A.E."/>
            <person name="Ju Y.M."/>
            <person name="Slot J.C."/>
            <person name="Ahrendt S."/>
            <person name="Moore L.P."/>
            <person name="Eastman K.E."/>
            <person name="Scott K."/>
            <person name="Konkel Z."/>
            <person name="Mondo S.J."/>
            <person name="Kuo A."/>
            <person name="Hayes R.D."/>
            <person name="Haridas S."/>
            <person name="Andreopoulos B."/>
            <person name="Riley R."/>
            <person name="LaButti K."/>
            <person name="Pangilinan J."/>
            <person name="Lipzen A."/>
            <person name="Amirebrahimi M."/>
            <person name="Yan J."/>
            <person name="Adam C."/>
            <person name="Keymanesh K."/>
            <person name="Ng V."/>
            <person name="Louie K."/>
            <person name="Northen T."/>
            <person name="Drula E."/>
            <person name="Henrissat B."/>
            <person name="Hsieh H.M."/>
            <person name="Youens-Clark K."/>
            <person name="Lutzoni F."/>
            <person name="Miadlikowska J."/>
            <person name="Eastwood D.C."/>
            <person name="Hamelin R.C."/>
            <person name="Grigoriev I.V."/>
            <person name="U'Ren J.M."/>
        </authorList>
    </citation>
    <scope>NUCLEOTIDE SEQUENCE [LARGE SCALE GENOMIC DNA]</scope>
    <source>
        <strain evidence="1 2">ER1909</strain>
    </source>
</reference>
<evidence type="ECO:0000313" key="1">
    <source>
        <dbReference type="EMBL" id="KAI6084416.1"/>
    </source>
</evidence>
<protein>
    <submittedName>
        <fullName evidence="1">Carbohydrate-binding module family 50 protein</fullName>
    </submittedName>
</protein>
<name>A0ACC0CVE3_9PEZI</name>
<accession>A0ACC0CVE3</accession>
<organism evidence="1 2">
    <name type="scientific">Hypoxylon rubiginosum</name>
    <dbReference type="NCBI Taxonomy" id="110542"/>
    <lineage>
        <taxon>Eukaryota</taxon>
        <taxon>Fungi</taxon>
        <taxon>Dikarya</taxon>
        <taxon>Ascomycota</taxon>
        <taxon>Pezizomycotina</taxon>
        <taxon>Sordariomycetes</taxon>
        <taxon>Xylariomycetidae</taxon>
        <taxon>Xylariales</taxon>
        <taxon>Hypoxylaceae</taxon>
        <taxon>Hypoxylon</taxon>
    </lineage>
</organism>
<keyword evidence="2" id="KW-1185">Reference proteome</keyword>
<proteinExistence type="predicted"/>
<sequence length="356" mass="36814">MKALTQLLAQLGLFAALGSAYLQDPPTSADPSTVSDCSWWIIATSTDTCAAIAGANGISVSDFELVYNPSVGTECTLNAGQSYCVERNYGVPPVTSTSTSSAPASTTTGNGITTPTPTQPGMVSNCNKFDFVATGDSCSTVAARNGITVDQLSEWNSAGPDCTALWGKVYVCVGVIGTSTTSTTTSTTTGNGISTPTPTQPGMVSNCNKFDYVNKGDSCSVIATRNGITIANLIDWNNAGTDCTSLWAEVYVCVGVVGTSTTLSTSTTTTTTGNGVSTPTPTQPGMVPNCNKFDFANKGDSCSAIASRNGISVTDLILWNDAGTDCTSIWALVYVCVGVISSVFRNSTQVKYQWGK</sequence>